<name>A0A8X8CI19_POPTO</name>
<dbReference type="AlphaFoldDB" id="A0A8X8CI19"/>
<accession>A0A8X8CI19</accession>
<gene>
    <name evidence="3" type="ORF">POTOM_040889</name>
</gene>
<dbReference type="GO" id="GO:0008180">
    <property type="term" value="C:COP9 signalosome"/>
    <property type="evidence" value="ECO:0007669"/>
    <property type="project" value="TreeGrafter"/>
</dbReference>
<dbReference type="PANTHER" id="PTHR10758">
    <property type="entry name" value="26S PROTEASOME NON-ATPASE REGULATORY SUBUNIT 3/COP9 SIGNALOSOME COMPLEX SUBUNIT 3"/>
    <property type="match status" value="1"/>
</dbReference>
<evidence type="ECO:0000313" key="4">
    <source>
        <dbReference type="Proteomes" id="UP000886885"/>
    </source>
</evidence>
<dbReference type="PANTHER" id="PTHR10758:SF1">
    <property type="entry name" value="COP9 SIGNALOSOME COMPLEX SUBUNIT 3"/>
    <property type="match status" value="1"/>
</dbReference>
<protein>
    <recommendedName>
        <fullName evidence="2">COP9 signalosome complex subunit 3 N-terminal helical repeats domain-containing protein</fullName>
    </recommendedName>
</protein>
<dbReference type="Proteomes" id="UP000886885">
    <property type="component" value="Chromosome 11D"/>
</dbReference>
<sequence>MAMAESLVVQIQGLSSNVVDLGLLSIHLKKANEVLHNESTRLLAFLGQLDLTLHSLGYLYFLGMICIGQKHFQKALELLHSVCDLVRICLSTLTIYSCCNSVTLVLVLIASLSSQVVTTLMSSINAIAVEAFKKYILVSLIQKRQFSTSLPKYTFSVAYRNLKTLCQALYSFSGQYLGLVKQVISSMYTFRD</sequence>
<feature type="domain" description="COP9 signalosome complex subunit 3 N-terminal helical repeats" evidence="2">
    <location>
        <begin position="115"/>
        <end position="157"/>
    </location>
</feature>
<reference evidence="3" key="1">
    <citation type="journal article" date="2020" name="bioRxiv">
        <title>Hybrid origin of Populus tomentosa Carr. identified through genome sequencing and phylogenomic analysis.</title>
        <authorList>
            <person name="An X."/>
            <person name="Gao K."/>
            <person name="Chen Z."/>
            <person name="Li J."/>
            <person name="Yang X."/>
            <person name="Yang X."/>
            <person name="Zhou J."/>
            <person name="Guo T."/>
            <person name="Zhao T."/>
            <person name="Huang S."/>
            <person name="Miao D."/>
            <person name="Khan W.U."/>
            <person name="Rao P."/>
            <person name="Ye M."/>
            <person name="Lei B."/>
            <person name="Liao W."/>
            <person name="Wang J."/>
            <person name="Ji L."/>
            <person name="Li Y."/>
            <person name="Guo B."/>
            <person name="Mustafa N.S."/>
            <person name="Li S."/>
            <person name="Yun Q."/>
            <person name="Keller S.R."/>
            <person name="Mao J."/>
            <person name="Zhang R."/>
            <person name="Strauss S.H."/>
        </authorList>
    </citation>
    <scope>NUCLEOTIDE SEQUENCE</scope>
    <source>
        <strain evidence="3">GM15</strain>
        <tissue evidence="3">Leaf</tissue>
    </source>
</reference>
<proteinExistence type="predicted"/>
<dbReference type="GO" id="GO:0006511">
    <property type="term" value="P:ubiquitin-dependent protein catabolic process"/>
    <property type="evidence" value="ECO:0007669"/>
    <property type="project" value="TreeGrafter"/>
</dbReference>
<comment type="caution">
    <text evidence="3">The sequence shown here is derived from an EMBL/GenBank/DDBJ whole genome shotgun (WGS) entry which is preliminary data.</text>
</comment>
<evidence type="ECO:0000313" key="3">
    <source>
        <dbReference type="EMBL" id="KAG6755075.1"/>
    </source>
</evidence>
<dbReference type="InterPro" id="IPR050756">
    <property type="entry name" value="CSN3"/>
</dbReference>
<keyword evidence="4" id="KW-1185">Reference proteome</keyword>
<dbReference type="EMBL" id="JAAWWB010000022">
    <property type="protein sequence ID" value="KAG6755075.1"/>
    <property type="molecule type" value="Genomic_DNA"/>
</dbReference>
<organism evidence="3 4">
    <name type="scientific">Populus tomentosa</name>
    <name type="common">Chinese white poplar</name>
    <dbReference type="NCBI Taxonomy" id="118781"/>
    <lineage>
        <taxon>Eukaryota</taxon>
        <taxon>Viridiplantae</taxon>
        <taxon>Streptophyta</taxon>
        <taxon>Embryophyta</taxon>
        <taxon>Tracheophyta</taxon>
        <taxon>Spermatophyta</taxon>
        <taxon>Magnoliopsida</taxon>
        <taxon>eudicotyledons</taxon>
        <taxon>Gunneridae</taxon>
        <taxon>Pentapetalae</taxon>
        <taxon>rosids</taxon>
        <taxon>fabids</taxon>
        <taxon>Malpighiales</taxon>
        <taxon>Salicaceae</taxon>
        <taxon>Saliceae</taxon>
        <taxon>Populus</taxon>
    </lineage>
</organism>
<dbReference type="InterPro" id="IPR055089">
    <property type="entry name" value="COP9_N"/>
</dbReference>
<evidence type="ECO:0000256" key="1">
    <source>
        <dbReference type="ARBA" id="ARBA00022490"/>
    </source>
</evidence>
<dbReference type="OrthoDB" id="1738665at2759"/>
<keyword evidence="1" id="KW-0963">Cytoplasm</keyword>
<evidence type="ECO:0000259" key="2">
    <source>
        <dbReference type="Pfam" id="PF22788"/>
    </source>
</evidence>
<dbReference type="Pfam" id="PF22788">
    <property type="entry name" value="COP9_hel_rpt"/>
    <property type="match status" value="1"/>
</dbReference>